<dbReference type="OrthoDB" id="9797023at2"/>
<evidence type="ECO:0000313" key="4">
    <source>
        <dbReference type="Proteomes" id="UP000380386"/>
    </source>
</evidence>
<feature type="region of interest" description="Disordered" evidence="1">
    <location>
        <begin position="1"/>
        <end position="26"/>
    </location>
</feature>
<dbReference type="GO" id="GO:0008199">
    <property type="term" value="F:ferric iron binding"/>
    <property type="evidence" value="ECO:0007669"/>
    <property type="project" value="InterPro"/>
</dbReference>
<dbReference type="RefSeq" id="WP_153383615.1">
    <property type="nucleotide sequence ID" value="NZ_VDFL01000004.1"/>
</dbReference>
<dbReference type="Pfam" id="PF00210">
    <property type="entry name" value="Ferritin"/>
    <property type="match status" value="1"/>
</dbReference>
<feature type="domain" description="Ferritin/DPS" evidence="2">
    <location>
        <begin position="32"/>
        <end position="171"/>
    </location>
</feature>
<evidence type="ECO:0000256" key="1">
    <source>
        <dbReference type="SAM" id="MobiDB-lite"/>
    </source>
</evidence>
<reference evidence="3 4" key="1">
    <citation type="journal article" date="2019" name="Syst. Appl. Microbiol.">
        <title>Polyphasic characterization of two novel Lactobacillus spp. isolated from blown salami packages: Description of Lactobacillus halodurans sp. nov. and Lactobacillus salsicarnum sp. nov.</title>
        <authorList>
            <person name="Schuster J.A."/>
            <person name="Klingl A."/>
            <person name="Vogel R.F."/>
            <person name="Ehrmann M.A."/>
        </authorList>
    </citation>
    <scope>NUCLEOTIDE SEQUENCE [LARGE SCALE GENOMIC DNA]</scope>
    <source>
        <strain evidence="3 4">TMW 1.2118</strain>
    </source>
</reference>
<comment type="caution">
    <text evidence="3">The sequence shown here is derived from an EMBL/GenBank/DDBJ whole genome shotgun (WGS) entry which is preliminary data.</text>
</comment>
<gene>
    <name evidence="3" type="ORF">FHL02_08675</name>
</gene>
<proteinExistence type="predicted"/>
<evidence type="ECO:0000259" key="2">
    <source>
        <dbReference type="Pfam" id="PF00210"/>
    </source>
</evidence>
<sequence>MTEQATIESKFAAEQKQADADHHKPTAGAMTNHVLSNHAILNTKLHQIQWFVKGPNAENYKAVLSQVIYENYEWFDKIAEQLLDEGEIPSSTTDEYKEYTMLEEHGENKYLDADEMLETIVQDLVTDNMFVTRAIKLAEKEDRPAFQELLVEMYGWNNHQIRVFQGLLGKTATEGLEDDEDDDDDDE</sequence>
<organism evidence="3 4">
    <name type="scientific">Companilactobacillus mishanensis</name>
    <dbReference type="NCBI Taxonomy" id="2486008"/>
    <lineage>
        <taxon>Bacteria</taxon>
        <taxon>Bacillati</taxon>
        <taxon>Bacillota</taxon>
        <taxon>Bacilli</taxon>
        <taxon>Lactobacillales</taxon>
        <taxon>Lactobacillaceae</taxon>
        <taxon>Companilactobacillus</taxon>
    </lineage>
</organism>
<dbReference type="Proteomes" id="UP000380386">
    <property type="component" value="Unassembled WGS sequence"/>
</dbReference>
<dbReference type="Gene3D" id="1.20.1260.10">
    <property type="match status" value="1"/>
</dbReference>
<dbReference type="AlphaFoldDB" id="A0A5P0ZJ80"/>
<name>A0A5P0ZJ80_9LACO</name>
<dbReference type="EMBL" id="VDFM01000011">
    <property type="protein sequence ID" value="MQS53092.1"/>
    <property type="molecule type" value="Genomic_DNA"/>
</dbReference>
<feature type="compositionally biased region" description="Basic and acidic residues" evidence="1">
    <location>
        <begin position="11"/>
        <end position="24"/>
    </location>
</feature>
<protein>
    <submittedName>
        <fullName evidence="3">DNA starvation/stationary phase protection protein</fullName>
    </submittedName>
</protein>
<evidence type="ECO:0000313" key="3">
    <source>
        <dbReference type="EMBL" id="MQS53092.1"/>
    </source>
</evidence>
<dbReference type="InterPro" id="IPR008331">
    <property type="entry name" value="Ferritin_DPS_dom"/>
</dbReference>
<accession>A0A5P0ZJ80</accession>
<dbReference type="InterPro" id="IPR012347">
    <property type="entry name" value="Ferritin-like"/>
</dbReference>
<dbReference type="InterPro" id="IPR009078">
    <property type="entry name" value="Ferritin-like_SF"/>
</dbReference>
<dbReference type="SUPFAM" id="SSF47240">
    <property type="entry name" value="Ferritin-like"/>
    <property type="match status" value="1"/>
</dbReference>